<evidence type="ECO:0000313" key="3">
    <source>
        <dbReference type="EMBL" id="GAA2724078.1"/>
    </source>
</evidence>
<keyword evidence="2" id="KW-0812">Transmembrane</keyword>
<sequence length="315" mass="32429">MGVLKNKKALPATLVAVVFAGSAIFVVLFMLAKRPKGETTWQLNGARIDNEYTIKGRSEKGFDGDQACMQLKNIGKHLAVTVKKVTAGPPGVYEEKTCQGEAAPGGGGRNGLSRLARIEPCATGLILRQGENCSLGVKLVTGGRPGGKLDVSTEVMCPSREVPPCQLLREDLKPTAQKPLALTVDQKSGFPKSDSEFKVTTQKAELTAVEAEPGGETSPTGPLPGAPGPGTESGPGGTPGPGQETGTAPPGESTPSERTQPVEPGSDRTETEGPPSEEPSTPGDGSSEGERTGEPDEGETNPDDGQDPGGQVPPS</sequence>
<keyword evidence="2" id="KW-1133">Transmembrane helix</keyword>
<evidence type="ECO:0000256" key="2">
    <source>
        <dbReference type="SAM" id="Phobius"/>
    </source>
</evidence>
<organism evidence="3 4">
    <name type="scientific">Actinocorallia aurantiaca</name>
    <dbReference type="NCBI Taxonomy" id="46204"/>
    <lineage>
        <taxon>Bacteria</taxon>
        <taxon>Bacillati</taxon>
        <taxon>Actinomycetota</taxon>
        <taxon>Actinomycetes</taxon>
        <taxon>Streptosporangiales</taxon>
        <taxon>Thermomonosporaceae</taxon>
        <taxon>Actinocorallia</taxon>
    </lineage>
</organism>
<reference evidence="4" key="1">
    <citation type="journal article" date="2019" name="Int. J. Syst. Evol. Microbiol.">
        <title>The Global Catalogue of Microorganisms (GCM) 10K type strain sequencing project: providing services to taxonomists for standard genome sequencing and annotation.</title>
        <authorList>
            <consortium name="The Broad Institute Genomics Platform"/>
            <consortium name="The Broad Institute Genome Sequencing Center for Infectious Disease"/>
            <person name="Wu L."/>
            <person name="Ma J."/>
        </authorList>
    </citation>
    <scope>NUCLEOTIDE SEQUENCE [LARGE SCALE GENOMIC DNA]</scope>
    <source>
        <strain evidence="4">JCM 8201</strain>
    </source>
</reference>
<evidence type="ECO:0000313" key="4">
    <source>
        <dbReference type="Proteomes" id="UP001501842"/>
    </source>
</evidence>
<name>A0ABP6GHY5_9ACTN</name>
<feature type="region of interest" description="Disordered" evidence="1">
    <location>
        <begin position="179"/>
        <end position="315"/>
    </location>
</feature>
<accession>A0ABP6GHY5</accession>
<feature type="transmembrane region" description="Helical" evidence="2">
    <location>
        <begin position="12"/>
        <end position="32"/>
    </location>
</feature>
<gene>
    <name evidence="3" type="ORF">GCM10010439_20890</name>
</gene>
<evidence type="ECO:0000256" key="1">
    <source>
        <dbReference type="SAM" id="MobiDB-lite"/>
    </source>
</evidence>
<feature type="compositionally biased region" description="Gly residues" evidence="1">
    <location>
        <begin position="231"/>
        <end position="240"/>
    </location>
</feature>
<comment type="caution">
    <text evidence="3">The sequence shown here is derived from an EMBL/GenBank/DDBJ whole genome shotgun (WGS) entry which is preliminary data.</text>
</comment>
<dbReference type="Proteomes" id="UP001501842">
    <property type="component" value="Unassembled WGS sequence"/>
</dbReference>
<keyword evidence="2" id="KW-0472">Membrane</keyword>
<dbReference type="RefSeq" id="WP_344450067.1">
    <property type="nucleotide sequence ID" value="NZ_BAAATZ010000006.1"/>
</dbReference>
<feature type="compositionally biased region" description="Acidic residues" evidence="1">
    <location>
        <begin position="295"/>
        <end position="306"/>
    </location>
</feature>
<feature type="compositionally biased region" description="Low complexity" evidence="1">
    <location>
        <begin position="272"/>
        <end position="285"/>
    </location>
</feature>
<proteinExistence type="predicted"/>
<keyword evidence="4" id="KW-1185">Reference proteome</keyword>
<feature type="compositionally biased region" description="Low complexity" evidence="1">
    <location>
        <begin position="241"/>
        <end position="251"/>
    </location>
</feature>
<protein>
    <submittedName>
        <fullName evidence="3">Uncharacterized protein</fullName>
    </submittedName>
</protein>
<dbReference type="EMBL" id="BAAATZ010000006">
    <property type="protein sequence ID" value="GAA2724078.1"/>
    <property type="molecule type" value="Genomic_DNA"/>
</dbReference>